<protein>
    <submittedName>
        <fullName evidence="2">Uncharacterized protein</fullName>
    </submittedName>
</protein>
<name>S4RDJ6_PETMA</name>
<evidence type="ECO:0000313" key="2">
    <source>
        <dbReference type="Ensembl" id="ENSPMAP00000003278.1"/>
    </source>
</evidence>
<evidence type="ECO:0000256" key="1">
    <source>
        <dbReference type="SAM" id="MobiDB-lite"/>
    </source>
</evidence>
<reference evidence="2" key="2">
    <citation type="submission" date="2025-09" db="UniProtKB">
        <authorList>
            <consortium name="Ensembl"/>
        </authorList>
    </citation>
    <scope>IDENTIFICATION</scope>
</reference>
<feature type="compositionally biased region" description="Gly residues" evidence="1">
    <location>
        <begin position="258"/>
        <end position="274"/>
    </location>
</feature>
<organism evidence="2">
    <name type="scientific">Petromyzon marinus</name>
    <name type="common">Sea lamprey</name>
    <dbReference type="NCBI Taxonomy" id="7757"/>
    <lineage>
        <taxon>Eukaryota</taxon>
        <taxon>Metazoa</taxon>
        <taxon>Chordata</taxon>
        <taxon>Craniata</taxon>
        <taxon>Vertebrata</taxon>
        <taxon>Cyclostomata</taxon>
        <taxon>Hyperoartia</taxon>
        <taxon>Petromyzontiformes</taxon>
        <taxon>Petromyzontidae</taxon>
        <taxon>Petromyzon</taxon>
    </lineage>
</organism>
<dbReference type="GeneTree" id="ENSGT00940000166669"/>
<accession>S4RDJ6</accession>
<dbReference type="STRING" id="7757.ENSPMAP00000003278"/>
<dbReference type="HOGENOM" id="CLU_929224_0_0_1"/>
<dbReference type="Ensembl" id="ENSPMAT00000003293.1">
    <property type="protein sequence ID" value="ENSPMAP00000003278.1"/>
    <property type="gene ID" value="ENSPMAG00000003008.1"/>
</dbReference>
<sequence length="300" mass="32310">ELVLTLRSEGVSEETVEALVRRGFVSVPLLSTMEELDLRDVAPNLGQARALSRLVRRLRVEQESMRPRARSASFPSRADFERSGLGGPGFAGAQLNVNTQMGGAPSQVLNQPPGNPNAGLVNTGMAAATPTASLLNTMNTQQAQYNQMQHHYQQQQYQQQLVLAAGLPQGLARRPSSAPSQQLLETPTYTWPAEQAPPHPTTPASLTSLRTVVPGQRRSAYTTTYTLPMELMKRERGAPVQQAHEGYSTVWHQRRDGGAAGDLAGSGGGQGQGMGVSMSPRLSRRTGPPIIVRTLTPETS</sequence>
<reference evidence="2" key="1">
    <citation type="submission" date="2025-08" db="UniProtKB">
        <authorList>
            <consortium name="Ensembl"/>
        </authorList>
    </citation>
    <scope>IDENTIFICATION</scope>
</reference>
<proteinExistence type="predicted"/>
<feature type="region of interest" description="Disordered" evidence="1">
    <location>
        <begin position="256"/>
        <end position="300"/>
    </location>
</feature>
<dbReference type="AlphaFoldDB" id="S4RDJ6"/>